<gene>
    <name evidence="2" type="ORF">GDO78_014342</name>
</gene>
<sequence>MCSTNWIKCMFALPHLCKCHNWCKIAELANFPPSYPKCHSLHSAALFLLYIMLVTCTVAFPLLLVGATRNMSQYHQLSSDTDINCILMHCIQVGGSVLLKNA</sequence>
<evidence type="ECO:0000256" key="1">
    <source>
        <dbReference type="SAM" id="Phobius"/>
    </source>
</evidence>
<organism evidence="2 3">
    <name type="scientific">Eleutherodactylus coqui</name>
    <name type="common">Puerto Rican coqui</name>
    <dbReference type="NCBI Taxonomy" id="57060"/>
    <lineage>
        <taxon>Eukaryota</taxon>
        <taxon>Metazoa</taxon>
        <taxon>Chordata</taxon>
        <taxon>Craniata</taxon>
        <taxon>Vertebrata</taxon>
        <taxon>Euteleostomi</taxon>
        <taxon>Amphibia</taxon>
        <taxon>Batrachia</taxon>
        <taxon>Anura</taxon>
        <taxon>Neobatrachia</taxon>
        <taxon>Hyloidea</taxon>
        <taxon>Eleutherodactylidae</taxon>
        <taxon>Eleutherodactylinae</taxon>
        <taxon>Eleutherodactylus</taxon>
        <taxon>Eleutherodactylus</taxon>
    </lineage>
</organism>
<accession>A0A8J6JYU8</accession>
<name>A0A8J6JYU8_ELECQ</name>
<dbReference type="AlphaFoldDB" id="A0A8J6JYU8"/>
<dbReference type="EMBL" id="WNTK01000025">
    <property type="protein sequence ID" value="KAG9473137.1"/>
    <property type="molecule type" value="Genomic_DNA"/>
</dbReference>
<keyword evidence="3" id="KW-1185">Reference proteome</keyword>
<feature type="transmembrane region" description="Helical" evidence="1">
    <location>
        <begin position="44"/>
        <end position="65"/>
    </location>
</feature>
<evidence type="ECO:0000313" key="3">
    <source>
        <dbReference type="Proteomes" id="UP000770717"/>
    </source>
</evidence>
<keyword evidence="1" id="KW-0472">Membrane</keyword>
<evidence type="ECO:0000313" key="2">
    <source>
        <dbReference type="EMBL" id="KAG9473137.1"/>
    </source>
</evidence>
<keyword evidence="1" id="KW-1133">Transmembrane helix</keyword>
<reference evidence="2" key="1">
    <citation type="thesis" date="2020" institute="ProQuest LLC" country="789 East Eisenhower Parkway, Ann Arbor, MI, USA">
        <title>Comparative Genomics and Chromosome Evolution.</title>
        <authorList>
            <person name="Mudd A.B."/>
        </authorList>
    </citation>
    <scope>NUCLEOTIDE SEQUENCE</scope>
    <source>
        <strain evidence="2">HN-11 Male</strain>
        <tissue evidence="2">Kidney and liver</tissue>
    </source>
</reference>
<keyword evidence="1" id="KW-0812">Transmembrane</keyword>
<comment type="caution">
    <text evidence="2">The sequence shown here is derived from an EMBL/GenBank/DDBJ whole genome shotgun (WGS) entry which is preliminary data.</text>
</comment>
<protein>
    <submittedName>
        <fullName evidence="2">Uncharacterized protein</fullName>
    </submittedName>
</protein>
<dbReference type="Proteomes" id="UP000770717">
    <property type="component" value="Unassembled WGS sequence"/>
</dbReference>
<proteinExistence type="predicted"/>